<dbReference type="RefSeq" id="WP_071900078.1">
    <property type="nucleotide sequence ID" value="NZ_MPIN01000005.1"/>
</dbReference>
<evidence type="ECO:0000313" key="3">
    <source>
        <dbReference type="Proteomes" id="UP000182229"/>
    </source>
</evidence>
<proteinExistence type="predicted"/>
<dbReference type="EMBL" id="MPIN01000005">
    <property type="protein sequence ID" value="OJH38630.1"/>
    <property type="molecule type" value="Genomic_DNA"/>
</dbReference>
<accession>A0A1L9B8P0</accession>
<organism evidence="2 3">
    <name type="scientific">Cystobacter ferrugineus</name>
    <dbReference type="NCBI Taxonomy" id="83449"/>
    <lineage>
        <taxon>Bacteria</taxon>
        <taxon>Pseudomonadati</taxon>
        <taxon>Myxococcota</taxon>
        <taxon>Myxococcia</taxon>
        <taxon>Myxococcales</taxon>
        <taxon>Cystobacterineae</taxon>
        <taxon>Archangiaceae</taxon>
        <taxon>Cystobacter</taxon>
    </lineage>
</organism>
<dbReference type="Gene3D" id="1.25.40.10">
    <property type="entry name" value="Tetratricopeptide repeat domain"/>
    <property type="match status" value="1"/>
</dbReference>
<dbReference type="AlphaFoldDB" id="A0A1L9B8P0"/>
<feature type="compositionally biased region" description="Basic residues" evidence="1">
    <location>
        <begin position="170"/>
        <end position="180"/>
    </location>
</feature>
<reference evidence="3" key="1">
    <citation type="submission" date="2016-11" db="EMBL/GenBank/DDBJ databases">
        <authorList>
            <person name="Shukria A."/>
            <person name="Stevens D.C."/>
        </authorList>
    </citation>
    <scope>NUCLEOTIDE SEQUENCE [LARGE SCALE GENOMIC DNA]</scope>
    <source>
        <strain evidence="3">Cbfe23</strain>
    </source>
</reference>
<evidence type="ECO:0008006" key="4">
    <source>
        <dbReference type="Google" id="ProtNLM"/>
    </source>
</evidence>
<comment type="caution">
    <text evidence="2">The sequence shown here is derived from an EMBL/GenBank/DDBJ whole genome shotgun (WGS) entry which is preliminary data.</text>
</comment>
<sequence length="1060" mass="117047">MISRHSPSLALLWCLGVLCSACSKDEDTPAPRAAGRPLPVTRDAELSRVDSLDAFRTAYLRAYQLKPDARVTLALANLETLLTGKPSAPVETRFQDGRWTFLSNGQELGSLPEFPSHAQALALLETRVRQLGTSGLALQKDDAALATAPAPSVAEKKPTRGKSSKDPSRKVRREKKKNKKAPLVTANMPAPASAPLPLGLGTLQALHTLDQDWATGKRSALRVKEGARALAALSFQLVDLTETADRVPARALAHLALARVVTGEPLTEEQLLLAASLGHAREARELAQTLPAGAPLRLYFLHDDAQLEALARSEREPGLAHYLWVRRLPEVGTSERARRLSRLQDAPIPNLHELTTRLRVRDFEADLGLGLATPVLILSEAAASAGHPDMDERVRGKRPTGQREREQALKRKLQRLVARFNLTQRGLLPAFEQELARVGTPEGFFLDAATERTWFHGLFFSSQYRLGLHLLDSRASPEAASGYMKNLGSADSPSGKEFLDWMSRLIAAKQGQQVEASLMQALTELESFGAAPLLRVVEELQDAADWGDPALSTMTRRLAARMDTRPVHRFELGWLAREALADVGLAEKHQRAALEATGDPQLEGWLAWLDRDMTKLEALLDSSSPDVRGSVRLTALEHLLAEKKVEPAALMGKLRPVLATSGDDWGFISRCVNLLETYERYGEARGLLEKWLEARQGSKAFEMVFARTALARLHQAEGNAAAAWNAVWPAVESWQWDAMRRAALLSLELGRPAQALELAQAASGRYPGSKSLSLLAEVHWRAGRAEKAAEALAQPKRPVRLMDWRWRIGERFAAVFASRPVEEGLKAFQALQEKQIGATELSQLAVEVNKAGNPALAFEMQSRLRAPGLQQLEFFMGAHGYMKQLKGEPAALDWLRATVPEGMREPLSMFAFADREDAVLWEVIPLADGTEETTDYVWLMRAAASLRAHDTAEAHQRALSQRFSVDRPGFYHQLGRHLLGLLPEEAAIAAAATPKSQQELPFFLGLKAQAEGRHEDAVTWYRDCVETGNPRNGEYRWAMNELHRLKQAELSLALLKQRAL</sequence>
<dbReference type="OrthoDB" id="5498404at2"/>
<name>A0A1L9B8P0_9BACT</name>
<evidence type="ECO:0000313" key="2">
    <source>
        <dbReference type="EMBL" id="OJH38630.1"/>
    </source>
</evidence>
<gene>
    <name evidence="2" type="ORF">BON30_20535</name>
</gene>
<feature type="compositionally biased region" description="Basic and acidic residues" evidence="1">
    <location>
        <begin position="154"/>
        <end position="169"/>
    </location>
</feature>
<reference evidence="2 3" key="2">
    <citation type="submission" date="2016-12" db="EMBL/GenBank/DDBJ databases">
        <title>Draft Genome Sequence of Cystobacter ferrugineus Strain Cbfe23.</title>
        <authorList>
            <person name="Akbar S."/>
            <person name="Dowd S.E."/>
            <person name="Stevens D.C."/>
        </authorList>
    </citation>
    <scope>NUCLEOTIDE SEQUENCE [LARGE SCALE GENOMIC DNA]</scope>
    <source>
        <strain evidence="2 3">Cbfe23</strain>
    </source>
</reference>
<feature type="region of interest" description="Disordered" evidence="1">
    <location>
        <begin position="145"/>
        <end position="190"/>
    </location>
</feature>
<protein>
    <recommendedName>
        <fullName evidence="4">Tetratricopeptide repeat protein</fullName>
    </recommendedName>
</protein>
<evidence type="ECO:0000256" key="1">
    <source>
        <dbReference type="SAM" id="MobiDB-lite"/>
    </source>
</evidence>
<dbReference type="Proteomes" id="UP000182229">
    <property type="component" value="Unassembled WGS sequence"/>
</dbReference>
<dbReference type="InterPro" id="IPR011990">
    <property type="entry name" value="TPR-like_helical_dom_sf"/>
</dbReference>
<keyword evidence="3" id="KW-1185">Reference proteome</keyword>